<keyword evidence="8" id="KW-1185">Reference proteome</keyword>
<keyword evidence="1" id="KW-0540">Nuclease</keyword>
<keyword evidence="4" id="KW-0378">Hydrolase</keyword>
<comment type="caution">
    <text evidence="7">The sequence shown here is derived from an EMBL/GenBank/DDBJ whole genome shotgun (WGS) entry which is preliminary data.</text>
</comment>
<evidence type="ECO:0000256" key="1">
    <source>
        <dbReference type="ARBA" id="ARBA00022722"/>
    </source>
</evidence>
<dbReference type="EMBL" id="WTYZ01000001">
    <property type="protein sequence ID" value="MXO82472.1"/>
    <property type="molecule type" value="Genomic_DNA"/>
</dbReference>
<dbReference type="GO" id="GO:0016788">
    <property type="term" value="F:hydrolase activity, acting on ester bonds"/>
    <property type="evidence" value="ECO:0007669"/>
    <property type="project" value="InterPro"/>
</dbReference>
<accession>A0A844Z553</accession>
<evidence type="ECO:0000313" key="8">
    <source>
        <dbReference type="Proteomes" id="UP000460290"/>
    </source>
</evidence>
<dbReference type="PANTHER" id="PTHR33146">
    <property type="entry name" value="ENDONUCLEASE 4"/>
    <property type="match status" value="1"/>
</dbReference>
<keyword evidence="2" id="KW-0479">Metal-binding</keyword>
<organism evidence="7 8">
    <name type="scientific">Pontixanthobacter aestiaquae</name>
    <dbReference type="NCBI Taxonomy" id="1509367"/>
    <lineage>
        <taxon>Bacteria</taxon>
        <taxon>Pseudomonadati</taxon>
        <taxon>Pseudomonadota</taxon>
        <taxon>Alphaproteobacteria</taxon>
        <taxon>Sphingomonadales</taxon>
        <taxon>Erythrobacteraceae</taxon>
        <taxon>Pontixanthobacter</taxon>
    </lineage>
</organism>
<keyword evidence="6" id="KW-0325">Glycoprotein</keyword>
<evidence type="ECO:0000256" key="3">
    <source>
        <dbReference type="ARBA" id="ARBA00022759"/>
    </source>
</evidence>
<dbReference type="PANTHER" id="PTHR33146:SF26">
    <property type="entry name" value="ENDONUCLEASE 4"/>
    <property type="match status" value="1"/>
</dbReference>
<dbReference type="Gene3D" id="1.10.575.10">
    <property type="entry name" value="P1 Nuclease"/>
    <property type="match status" value="1"/>
</dbReference>
<dbReference type="SUPFAM" id="SSF48537">
    <property type="entry name" value="Phospholipase C/P1 nuclease"/>
    <property type="match status" value="1"/>
</dbReference>
<keyword evidence="5" id="KW-1015">Disulfide bond</keyword>
<dbReference type="GO" id="GO:0006308">
    <property type="term" value="P:DNA catabolic process"/>
    <property type="evidence" value="ECO:0007669"/>
    <property type="project" value="InterPro"/>
</dbReference>
<keyword evidence="3 7" id="KW-0255">Endonuclease</keyword>
<dbReference type="AlphaFoldDB" id="A0A844Z553"/>
<evidence type="ECO:0000256" key="5">
    <source>
        <dbReference type="ARBA" id="ARBA00023157"/>
    </source>
</evidence>
<gene>
    <name evidence="7" type="ORF">GRI35_03665</name>
</gene>
<sequence length="319" mass="35771">MADQCRGRAVGTRTIRNERFGKIGSFCAALALVFSSLIPSQALAWGGYGHRTTGEIALANVKPETRRAIAQLLEYEKQLGTPECRLATLADATVWPDCVRRTRWRWGYTAAWHYRTTPICEAYEPWKNCSGGNCVTAQIERSQRLLADESLPAHIRLEALAFMVHFVGDIHQPLHSGDKSDRGGNDRDTAYGIIPYMNLHWIWDGPLAERAISSTQRPIARRYSMDELAELGASRDDWGTAADWGRESWQAARDFVYPNAFDTDPCASDLPNETALTQEDIVAAIPLVQRRIRQAGLRMAAMLDQAFEPGALPEPERRR</sequence>
<dbReference type="OrthoDB" id="267579at2"/>
<dbReference type="InterPro" id="IPR003154">
    <property type="entry name" value="S1/P1nuclease"/>
</dbReference>
<name>A0A844Z553_9SPHN</name>
<dbReference type="GO" id="GO:0004519">
    <property type="term" value="F:endonuclease activity"/>
    <property type="evidence" value="ECO:0007669"/>
    <property type="project" value="UniProtKB-KW"/>
</dbReference>
<proteinExistence type="predicted"/>
<dbReference type="GO" id="GO:0003676">
    <property type="term" value="F:nucleic acid binding"/>
    <property type="evidence" value="ECO:0007669"/>
    <property type="project" value="InterPro"/>
</dbReference>
<dbReference type="Proteomes" id="UP000460290">
    <property type="component" value="Unassembled WGS sequence"/>
</dbReference>
<dbReference type="GO" id="GO:0046872">
    <property type="term" value="F:metal ion binding"/>
    <property type="evidence" value="ECO:0007669"/>
    <property type="project" value="UniProtKB-KW"/>
</dbReference>
<dbReference type="Pfam" id="PF02265">
    <property type="entry name" value="S1-P1_nuclease"/>
    <property type="match status" value="1"/>
</dbReference>
<dbReference type="CDD" id="cd11010">
    <property type="entry name" value="S1-P1_nuclease"/>
    <property type="match status" value="1"/>
</dbReference>
<evidence type="ECO:0000313" key="7">
    <source>
        <dbReference type="EMBL" id="MXO82472.1"/>
    </source>
</evidence>
<reference evidence="7 8" key="1">
    <citation type="submission" date="2019-12" db="EMBL/GenBank/DDBJ databases">
        <title>Genomic-based taxomic classification of the family Erythrobacteraceae.</title>
        <authorList>
            <person name="Xu L."/>
        </authorList>
    </citation>
    <scope>NUCLEOTIDE SEQUENCE [LARGE SCALE GENOMIC DNA]</scope>
    <source>
        <strain evidence="7 8">KCTC 42006</strain>
    </source>
</reference>
<evidence type="ECO:0000256" key="2">
    <source>
        <dbReference type="ARBA" id="ARBA00022723"/>
    </source>
</evidence>
<evidence type="ECO:0000256" key="4">
    <source>
        <dbReference type="ARBA" id="ARBA00022801"/>
    </source>
</evidence>
<dbReference type="InterPro" id="IPR008947">
    <property type="entry name" value="PLipase_C/P1_nuclease_dom_sf"/>
</dbReference>
<evidence type="ECO:0000256" key="6">
    <source>
        <dbReference type="ARBA" id="ARBA00023180"/>
    </source>
</evidence>
<protein>
    <submittedName>
        <fullName evidence="7">Endonuclease</fullName>
    </submittedName>
</protein>